<keyword evidence="4" id="KW-0472">Membrane</keyword>
<keyword evidence="10" id="KW-1185">Reference proteome</keyword>
<feature type="domain" description="SusD-like N-terminal" evidence="8">
    <location>
        <begin position="37"/>
        <end position="253"/>
    </location>
</feature>
<reference evidence="10" key="1">
    <citation type="submission" date="2017-06" db="EMBL/GenBank/DDBJ databases">
        <title>Complete genome sequence of Capnocytophaga sp. KCOM 1579 (=ChDC OS43) isolated from a human refractory periapical abscess lesion.</title>
        <authorList>
            <person name="Kook J.-K."/>
            <person name="Park S.-N."/>
            <person name="Lim Y.K."/>
            <person name="Roh H."/>
        </authorList>
    </citation>
    <scope>NUCLEOTIDE SEQUENCE [LARGE SCALE GENOMIC DNA]</scope>
    <source>
        <strain evidence="10">ChDC OS43</strain>
    </source>
</reference>
<keyword evidence="5" id="KW-0998">Cell outer membrane</keyword>
<evidence type="ECO:0000259" key="7">
    <source>
        <dbReference type="Pfam" id="PF07980"/>
    </source>
</evidence>
<dbReference type="InterPro" id="IPR012944">
    <property type="entry name" value="SusD_RagB_dom"/>
</dbReference>
<evidence type="ECO:0000256" key="4">
    <source>
        <dbReference type="ARBA" id="ARBA00023136"/>
    </source>
</evidence>
<evidence type="ECO:0000256" key="1">
    <source>
        <dbReference type="ARBA" id="ARBA00004442"/>
    </source>
</evidence>
<feature type="chain" id="PRO_5012938661" evidence="6">
    <location>
        <begin position="22"/>
        <end position="566"/>
    </location>
</feature>
<dbReference type="GO" id="GO:0009279">
    <property type="term" value="C:cell outer membrane"/>
    <property type="evidence" value="ECO:0007669"/>
    <property type="project" value="UniProtKB-SubCell"/>
</dbReference>
<dbReference type="RefSeq" id="WP_088593439.1">
    <property type="nucleotide sequence ID" value="NZ_CP022022.1"/>
</dbReference>
<name>A0A1Z4BLV9_9FLAO</name>
<dbReference type="SUPFAM" id="SSF48452">
    <property type="entry name" value="TPR-like"/>
    <property type="match status" value="1"/>
</dbReference>
<dbReference type="Pfam" id="PF07980">
    <property type="entry name" value="SusD_RagB"/>
    <property type="match status" value="1"/>
</dbReference>
<protein>
    <submittedName>
        <fullName evidence="9">RagB/SusD family nutrient uptake outer membrane protein</fullName>
    </submittedName>
</protein>
<comment type="subcellular location">
    <subcellularLocation>
        <location evidence="1">Cell outer membrane</location>
    </subcellularLocation>
</comment>
<dbReference type="AlphaFoldDB" id="A0A1Z4BLV9"/>
<dbReference type="PROSITE" id="PS51257">
    <property type="entry name" value="PROKAR_LIPOPROTEIN"/>
    <property type="match status" value="1"/>
</dbReference>
<dbReference type="KEGG" id="capn:CBG49_03780"/>
<evidence type="ECO:0000313" key="9">
    <source>
        <dbReference type="EMBL" id="ASF42274.1"/>
    </source>
</evidence>
<proteinExistence type="inferred from homology"/>
<feature type="domain" description="RagB/SusD" evidence="7">
    <location>
        <begin position="316"/>
        <end position="566"/>
    </location>
</feature>
<evidence type="ECO:0000256" key="2">
    <source>
        <dbReference type="ARBA" id="ARBA00006275"/>
    </source>
</evidence>
<keyword evidence="3 6" id="KW-0732">Signal</keyword>
<sequence>MNYRKYIAMLKSNKPSRTIFAVSCIALMSTLIGCNVLDTKEDIYDTDEQIKTNYQVLYDFGYAAYTRLQNRFDAIDGNLFAAVSDEAEYTLSPSNTQVFNEGSWNSTNNPDNTYAYNYEGIQAATYFLEKFPNYASFLKQNRNLITQNDINNYNRDVKSIRALRFENRVLRAYFYFELLKRYGGVPLVKTTLSADSNTLLPRNTVDEVVNYIVSEIDASKDSLITNWGRDFDIGLDGRITKGAALALKSRVLLYAASPLYNPTNDVNKWKAAAEAANELLSLNLYSLDNSYRDLFLGDRSAKSSETIFAIRQSATNDLERKNYPIGSAGGNSGITPSHNLVSAYEYKGAPDPNDIYANRDPRLGYTIVTNNSQWNGRTMEIYAGGADNYNAKNASRTGYYLKKFLNDNLDLVQDEKKLRSWVVFRLAEIYLNYAEAMNEAYGPDANNGYALTAKEAINLVRGRTGVEMPAITTASKEEFREKVKHERRIELAFEEHRYWDLRRWKDATTVLNEPLTGVQATKNGNHFSYQVKEVEKRTFAEKMYCYPIPHSEINKSNGIVKQNPGW</sequence>
<evidence type="ECO:0000256" key="6">
    <source>
        <dbReference type="SAM" id="SignalP"/>
    </source>
</evidence>
<comment type="similarity">
    <text evidence="2">Belongs to the SusD family.</text>
</comment>
<gene>
    <name evidence="9" type="ORF">CBG49_03780</name>
</gene>
<dbReference type="InterPro" id="IPR011990">
    <property type="entry name" value="TPR-like_helical_dom_sf"/>
</dbReference>
<evidence type="ECO:0000313" key="10">
    <source>
        <dbReference type="Proteomes" id="UP000197007"/>
    </source>
</evidence>
<feature type="signal peptide" evidence="6">
    <location>
        <begin position="1"/>
        <end position="21"/>
    </location>
</feature>
<dbReference type="EMBL" id="CP022022">
    <property type="protein sequence ID" value="ASF42274.1"/>
    <property type="molecule type" value="Genomic_DNA"/>
</dbReference>
<evidence type="ECO:0000256" key="3">
    <source>
        <dbReference type="ARBA" id="ARBA00022729"/>
    </source>
</evidence>
<dbReference type="Proteomes" id="UP000197007">
    <property type="component" value="Chromosome"/>
</dbReference>
<organism evidence="9 10">
    <name type="scientific">Capnocytophaga endodontalis</name>
    <dbReference type="NCBI Taxonomy" id="2708117"/>
    <lineage>
        <taxon>Bacteria</taxon>
        <taxon>Pseudomonadati</taxon>
        <taxon>Bacteroidota</taxon>
        <taxon>Flavobacteriia</taxon>
        <taxon>Flavobacteriales</taxon>
        <taxon>Flavobacteriaceae</taxon>
        <taxon>Capnocytophaga</taxon>
    </lineage>
</organism>
<dbReference type="InterPro" id="IPR033985">
    <property type="entry name" value="SusD-like_N"/>
</dbReference>
<evidence type="ECO:0000259" key="8">
    <source>
        <dbReference type="Pfam" id="PF14322"/>
    </source>
</evidence>
<evidence type="ECO:0000256" key="5">
    <source>
        <dbReference type="ARBA" id="ARBA00023237"/>
    </source>
</evidence>
<dbReference type="Pfam" id="PF14322">
    <property type="entry name" value="SusD-like_3"/>
    <property type="match status" value="1"/>
</dbReference>
<dbReference type="Gene3D" id="1.25.40.390">
    <property type="match status" value="1"/>
</dbReference>
<accession>A0A1Z4BLV9</accession>